<dbReference type="WBParaSite" id="Hba_15135">
    <property type="protein sequence ID" value="Hba_15135"/>
    <property type="gene ID" value="Hba_15135"/>
</dbReference>
<feature type="region of interest" description="Disordered" evidence="1">
    <location>
        <begin position="1"/>
        <end position="22"/>
    </location>
</feature>
<organism evidence="2 3">
    <name type="scientific">Heterorhabditis bacteriophora</name>
    <name type="common">Entomopathogenic nematode worm</name>
    <dbReference type="NCBI Taxonomy" id="37862"/>
    <lineage>
        <taxon>Eukaryota</taxon>
        <taxon>Metazoa</taxon>
        <taxon>Ecdysozoa</taxon>
        <taxon>Nematoda</taxon>
        <taxon>Chromadorea</taxon>
        <taxon>Rhabditida</taxon>
        <taxon>Rhabditina</taxon>
        <taxon>Rhabditomorpha</taxon>
        <taxon>Strongyloidea</taxon>
        <taxon>Heterorhabditidae</taxon>
        <taxon>Heterorhabditis</taxon>
    </lineage>
</organism>
<protein>
    <submittedName>
        <fullName evidence="3">Uncharacterized protein</fullName>
    </submittedName>
</protein>
<proteinExistence type="predicted"/>
<dbReference type="Proteomes" id="UP000095283">
    <property type="component" value="Unplaced"/>
</dbReference>
<reference evidence="3" key="1">
    <citation type="submission" date="2016-11" db="UniProtKB">
        <authorList>
            <consortium name="WormBaseParasite"/>
        </authorList>
    </citation>
    <scope>IDENTIFICATION</scope>
</reference>
<accession>A0A1I7XCQ2</accession>
<evidence type="ECO:0000313" key="2">
    <source>
        <dbReference type="Proteomes" id="UP000095283"/>
    </source>
</evidence>
<keyword evidence="2" id="KW-1185">Reference proteome</keyword>
<dbReference type="AlphaFoldDB" id="A0A1I7XCQ2"/>
<feature type="compositionally biased region" description="Polar residues" evidence="1">
    <location>
        <begin position="1"/>
        <end position="10"/>
    </location>
</feature>
<evidence type="ECO:0000313" key="3">
    <source>
        <dbReference type="WBParaSite" id="Hba_15135"/>
    </source>
</evidence>
<evidence type="ECO:0000256" key="1">
    <source>
        <dbReference type="SAM" id="MobiDB-lite"/>
    </source>
</evidence>
<name>A0A1I7XCQ2_HETBA</name>
<sequence>MPLETIINSPDENKQHINEPYQTPGVNNLRLFFEHKGMNSVNSCANNTHKSYLMQHDKSISSANYTKKNNVQHDLVLQNVSHVKSQQHLNQPQHYDTCHKSNIPQKTSEYEQQAHPHVEHQYSVEEEQQLPVLQLLRKFGGDARVRKLDHFDEKKTHKRTTSVRSIDEITNEDFVPPTSPLISVPRLPFTNRKSTDQVCPEPTSRKSYVTHASLETRPNCSEEQNIRRKSVILCPSLITEV</sequence>